<protein>
    <recommendedName>
        <fullName evidence="3">Porin-like protein</fullName>
    </recommendedName>
</protein>
<evidence type="ECO:0000313" key="2">
    <source>
        <dbReference type="Proteomes" id="UP001162800"/>
    </source>
</evidence>
<organism evidence="1 2">
    <name type="scientific">Comamonas endophytica</name>
    <dbReference type="NCBI Taxonomy" id="2949090"/>
    <lineage>
        <taxon>Bacteria</taxon>
        <taxon>Pseudomonadati</taxon>
        <taxon>Pseudomonadota</taxon>
        <taxon>Betaproteobacteria</taxon>
        <taxon>Burkholderiales</taxon>
        <taxon>Comamonadaceae</taxon>
        <taxon>Comamonas</taxon>
    </lineage>
</organism>
<reference evidence="1" key="1">
    <citation type="submission" date="2022-09" db="EMBL/GenBank/DDBJ databases">
        <title>The complete genome of Acidovorax sp. 5MLIR.</title>
        <authorList>
            <person name="Liu L."/>
            <person name="Yue J."/>
            <person name="Yang F."/>
            <person name="Yuan J."/>
            <person name="Li L."/>
        </authorList>
    </citation>
    <scope>NUCLEOTIDE SEQUENCE</scope>
    <source>
        <strain evidence="1">5MLIR</strain>
        <plasmid evidence="1">unnamed1</plasmid>
    </source>
</reference>
<evidence type="ECO:0008006" key="3">
    <source>
        <dbReference type="Google" id="ProtNLM"/>
    </source>
</evidence>
<name>A0ABY6GFC2_9BURK</name>
<sequence length="116" mass="11892">MPLTRRRQYAVTVSACTVGIAADNNATIGFVHGDERSGISSTLTGLSPSEITKEPASLDVAAVQYDVGVSGGALGYELERRVKAVSTDAGGLFLSLGSANATDSAYGIDIVAGTRR</sequence>
<gene>
    <name evidence="1" type="ORF">M9799_17390</name>
</gene>
<dbReference type="EMBL" id="CP106882">
    <property type="protein sequence ID" value="UYG53709.1"/>
    <property type="molecule type" value="Genomic_DNA"/>
</dbReference>
<evidence type="ECO:0000313" key="1">
    <source>
        <dbReference type="EMBL" id="UYG53709.1"/>
    </source>
</evidence>
<dbReference type="Proteomes" id="UP001162800">
    <property type="component" value="Plasmid unnamed1"/>
</dbReference>
<dbReference type="RefSeq" id="WP_231044890.1">
    <property type="nucleotide sequence ID" value="NZ_CP106882.1"/>
</dbReference>
<accession>A0ABY6GFC2</accession>
<keyword evidence="1" id="KW-0614">Plasmid</keyword>
<keyword evidence="2" id="KW-1185">Reference proteome</keyword>
<proteinExistence type="predicted"/>
<geneLocation type="plasmid" evidence="1 2">
    <name>unnamed1</name>
</geneLocation>